<accession>A0A4D6NQC6</accession>
<gene>
    <name evidence="1" type="ORF">DEO72_LG11g2181</name>
</gene>
<evidence type="ECO:0000313" key="1">
    <source>
        <dbReference type="EMBL" id="QCE15172.1"/>
    </source>
</evidence>
<sequence>MCIRDRAGSWQRLAARVPRQAIRTAAALNLDCVCAVSYTHLDVYKRQGWKLAAPGGTCPPPGDSHCCSFEFGLCRVPIYEHSPYRPKPTKLVSQQLRRAIYLDPSVLATTSTLIPPTLANPSHNSRCLVFIRHPEPQLKRCYSEPQLKEYHVLTPYPEPQLKGYQCESPDGGHVPPGAASFQTAWRVSRTARRTVPFKLFTQQRPPGGTASAARRTKP</sequence>
<keyword evidence="2" id="KW-1185">Reference proteome</keyword>
<name>A0A4D6NQC6_VIGUN</name>
<reference evidence="1 2" key="1">
    <citation type="submission" date="2019-04" db="EMBL/GenBank/DDBJ databases">
        <title>An improved genome assembly and genetic linkage map for asparagus bean, Vigna unguiculata ssp. sesquipedialis.</title>
        <authorList>
            <person name="Xia Q."/>
            <person name="Zhang R."/>
            <person name="Dong Y."/>
        </authorList>
    </citation>
    <scope>NUCLEOTIDE SEQUENCE [LARGE SCALE GENOMIC DNA]</scope>
    <source>
        <tissue evidence="1">Leaf</tissue>
    </source>
</reference>
<dbReference type="AlphaFoldDB" id="A0A4D6NQC6"/>
<organism evidence="1 2">
    <name type="scientific">Vigna unguiculata</name>
    <name type="common">Cowpea</name>
    <dbReference type="NCBI Taxonomy" id="3917"/>
    <lineage>
        <taxon>Eukaryota</taxon>
        <taxon>Viridiplantae</taxon>
        <taxon>Streptophyta</taxon>
        <taxon>Embryophyta</taxon>
        <taxon>Tracheophyta</taxon>
        <taxon>Spermatophyta</taxon>
        <taxon>Magnoliopsida</taxon>
        <taxon>eudicotyledons</taxon>
        <taxon>Gunneridae</taxon>
        <taxon>Pentapetalae</taxon>
        <taxon>rosids</taxon>
        <taxon>fabids</taxon>
        <taxon>Fabales</taxon>
        <taxon>Fabaceae</taxon>
        <taxon>Papilionoideae</taxon>
        <taxon>50 kb inversion clade</taxon>
        <taxon>NPAAA clade</taxon>
        <taxon>indigoferoid/millettioid clade</taxon>
        <taxon>Phaseoleae</taxon>
        <taxon>Vigna</taxon>
    </lineage>
</organism>
<evidence type="ECO:0000313" key="2">
    <source>
        <dbReference type="Proteomes" id="UP000501690"/>
    </source>
</evidence>
<proteinExistence type="predicted"/>
<dbReference type="EMBL" id="CP039355">
    <property type="protein sequence ID" value="QCE15172.1"/>
    <property type="molecule type" value="Genomic_DNA"/>
</dbReference>
<protein>
    <submittedName>
        <fullName evidence="1">Uncharacterized protein</fullName>
    </submittedName>
</protein>
<dbReference type="Proteomes" id="UP000501690">
    <property type="component" value="Linkage Group LG11"/>
</dbReference>